<dbReference type="AlphaFoldDB" id="A0AAQ3P1L5"/>
<dbReference type="Proteomes" id="UP001374535">
    <property type="component" value="Chromosome 2"/>
</dbReference>
<sequence length="110" mass="13107">MAGWIGRTLMKLAIITDVIKPEHRIIQLRLYTRSIKTCNSFFTVDISFLHATTTINTQTHIPRSFFLRKIQMNFIHLGNRRNFRTTSQITRNSDRHLDTARRIDWCRTFL</sequence>
<evidence type="ECO:0000313" key="1">
    <source>
        <dbReference type="EMBL" id="WVZ20040.1"/>
    </source>
</evidence>
<name>A0AAQ3P1L5_VIGMU</name>
<reference evidence="1 2" key="1">
    <citation type="journal article" date="2023" name="Life. Sci Alliance">
        <title>Evolutionary insights into 3D genome organization and epigenetic landscape of Vigna mungo.</title>
        <authorList>
            <person name="Junaid A."/>
            <person name="Singh B."/>
            <person name="Bhatia S."/>
        </authorList>
    </citation>
    <scope>NUCLEOTIDE SEQUENCE [LARGE SCALE GENOMIC DNA]</scope>
    <source>
        <strain evidence="1">Urdbean</strain>
    </source>
</reference>
<gene>
    <name evidence="1" type="ORF">V8G54_007362</name>
</gene>
<protein>
    <submittedName>
        <fullName evidence="1">Uncharacterized protein</fullName>
    </submittedName>
</protein>
<proteinExistence type="predicted"/>
<evidence type="ECO:0000313" key="2">
    <source>
        <dbReference type="Proteomes" id="UP001374535"/>
    </source>
</evidence>
<keyword evidence="2" id="KW-1185">Reference proteome</keyword>
<organism evidence="1 2">
    <name type="scientific">Vigna mungo</name>
    <name type="common">Black gram</name>
    <name type="synonym">Phaseolus mungo</name>
    <dbReference type="NCBI Taxonomy" id="3915"/>
    <lineage>
        <taxon>Eukaryota</taxon>
        <taxon>Viridiplantae</taxon>
        <taxon>Streptophyta</taxon>
        <taxon>Embryophyta</taxon>
        <taxon>Tracheophyta</taxon>
        <taxon>Spermatophyta</taxon>
        <taxon>Magnoliopsida</taxon>
        <taxon>eudicotyledons</taxon>
        <taxon>Gunneridae</taxon>
        <taxon>Pentapetalae</taxon>
        <taxon>rosids</taxon>
        <taxon>fabids</taxon>
        <taxon>Fabales</taxon>
        <taxon>Fabaceae</taxon>
        <taxon>Papilionoideae</taxon>
        <taxon>50 kb inversion clade</taxon>
        <taxon>NPAAA clade</taxon>
        <taxon>indigoferoid/millettioid clade</taxon>
        <taxon>Phaseoleae</taxon>
        <taxon>Vigna</taxon>
    </lineage>
</organism>
<dbReference type="EMBL" id="CP144699">
    <property type="protein sequence ID" value="WVZ20040.1"/>
    <property type="molecule type" value="Genomic_DNA"/>
</dbReference>
<accession>A0AAQ3P1L5</accession>